<organism evidence="20">
    <name type="scientific">Synalpheus microneptunus</name>
    <dbReference type="NCBI Taxonomy" id="1503767"/>
    <lineage>
        <taxon>Eukaryota</taxon>
        <taxon>Metazoa</taxon>
        <taxon>Ecdysozoa</taxon>
        <taxon>Arthropoda</taxon>
        <taxon>Crustacea</taxon>
        <taxon>Multicrustacea</taxon>
        <taxon>Malacostraca</taxon>
        <taxon>Eumalacostraca</taxon>
        <taxon>Eucarida</taxon>
        <taxon>Decapoda</taxon>
        <taxon>Pleocyemata</taxon>
        <taxon>Caridea</taxon>
        <taxon>Alpheoidea</taxon>
        <taxon>Alpheidae</taxon>
        <taxon>Synalpheus</taxon>
    </lineage>
</organism>
<evidence type="ECO:0000256" key="10">
    <source>
        <dbReference type="ARBA" id="ARBA00022982"/>
    </source>
</evidence>
<evidence type="ECO:0000259" key="19">
    <source>
        <dbReference type="Pfam" id="PF01059"/>
    </source>
</evidence>
<evidence type="ECO:0000259" key="18">
    <source>
        <dbReference type="Pfam" id="PF00361"/>
    </source>
</evidence>
<keyword evidence="13 17" id="KW-0830">Ubiquinone</keyword>
<sequence length="445" mass="49230">MMLKFVLYNMLMLGGVSSWAGIQFTMFAGAFLFGCLGVGFLSCGQLSLFFCLDTVSYILILLSFWVMGLVVCASQKIYDVKVFYHIFLVVSVFLLLSLVLAFSSVDYIMFYIFFESSLIPTFILILGWGYQPERLQAGAYMLFYTLFGSLPLLGSLMLLYYDSGTLVMGLMNGNINVSYSVLIWYFCTVFAFLVKLPMFVFHLWLPKAHVEAPVAGSMVLAGVLLKLGGYGLIRVSGLFLGCSLWFSWVWVSLGLVGGVLVSLICLRQVDVKALIAYSSVAHMGLVLAGLATMNFWGVNGAVVVMVGHGLCSSGLFCLANVVYERLGSRSLLISKGLLNFMPSMGLWWFLLSIGNMAAPPTLNLLGEVQLIISVVSWSWWSSLAVGLLSFFSVSYTLYMYSMSQHGKNFSSLFSCCSGKLREYLVVALHWIPLNMLILKSEIMIS</sequence>
<dbReference type="AlphaFoldDB" id="A0A6H0DRP3"/>
<feature type="transmembrane region" description="Helical" evidence="17">
    <location>
        <begin position="377"/>
        <end position="400"/>
    </location>
</feature>
<comment type="function">
    <text evidence="17">Core subunit of the mitochondrial membrane respiratory chain NADH dehydrogenase (Complex I) which catalyzes electron transfer from NADH through the respiratory chain, using ubiquinone as an electron acceptor. Essential for the catalytic activity and assembly of complex I.</text>
</comment>
<dbReference type="InterPro" id="IPR000260">
    <property type="entry name" value="NADH4_N"/>
</dbReference>
<feature type="transmembrane region" description="Helical" evidence="17">
    <location>
        <begin position="82"/>
        <end position="102"/>
    </location>
</feature>
<keyword evidence="15 17" id="KW-0472">Membrane</keyword>
<comment type="similarity">
    <text evidence="3 17">Belongs to the complex I subunit 4 family.</text>
</comment>
<evidence type="ECO:0000256" key="3">
    <source>
        <dbReference type="ARBA" id="ARBA00009025"/>
    </source>
</evidence>
<name>A0A6H0DRP3_9EUCA</name>
<dbReference type="GO" id="GO:0042773">
    <property type="term" value="P:ATP synthesis coupled electron transport"/>
    <property type="evidence" value="ECO:0007669"/>
    <property type="project" value="InterPro"/>
</dbReference>
<evidence type="ECO:0000256" key="16">
    <source>
        <dbReference type="ARBA" id="ARBA00049551"/>
    </source>
</evidence>
<dbReference type="EC" id="7.1.1.2" evidence="4 17"/>
<dbReference type="PRINTS" id="PR01437">
    <property type="entry name" value="NUOXDRDTASE4"/>
</dbReference>
<evidence type="ECO:0000256" key="2">
    <source>
        <dbReference type="ARBA" id="ARBA00004225"/>
    </source>
</evidence>
<feature type="transmembrane region" description="Helical" evidence="17">
    <location>
        <begin position="336"/>
        <end position="357"/>
    </location>
</feature>
<feature type="transmembrane region" description="Helical" evidence="17">
    <location>
        <begin position="181"/>
        <end position="205"/>
    </location>
</feature>
<evidence type="ECO:0000256" key="12">
    <source>
        <dbReference type="ARBA" id="ARBA00023027"/>
    </source>
</evidence>
<feature type="transmembrane region" description="Helical" evidence="17">
    <location>
        <begin position="245"/>
        <end position="266"/>
    </location>
</feature>
<keyword evidence="9" id="KW-1278">Translocase</keyword>
<feature type="domain" description="NADH:ubiquinone oxidoreductase chain 4 N-terminal" evidence="19">
    <location>
        <begin position="2"/>
        <end position="101"/>
    </location>
</feature>
<dbReference type="EMBL" id="MN750781">
    <property type="protein sequence ID" value="QIS92010.1"/>
    <property type="molecule type" value="Genomic_DNA"/>
</dbReference>
<evidence type="ECO:0000256" key="7">
    <source>
        <dbReference type="ARBA" id="ARBA00022660"/>
    </source>
</evidence>
<dbReference type="PROSITE" id="PS51257">
    <property type="entry name" value="PROKAR_LIPOPROTEIN"/>
    <property type="match status" value="1"/>
</dbReference>
<feature type="transmembrane region" description="Helical" evidence="17">
    <location>
        <begin position="302"/>
        <end position="324"/>
    </location>
</feature>
<dbReference type="CTD" id="4538"/>
<dbReference type="InterPro" id="IPR003918">
    <property type="entry name" value="NADH_UbQ_OxRdtase"/>
</dbReference>
<dbReference type="GO" id="GO:0015990">
    <property type="term" value="P:electron transport coupled proton transport"/>
    <property type="evidence" value="ECO:0007669"/>
    <property type="project" value="TreeGrafter"/>
</dbReference>
<feature type="transmembrane region" description="Helical" evidence="17">
    <location>
        <begin position="212"/>
        <end position="233"/>
    </location>
</feature>
<keyword evidence="14 17" id="KW-0496">Mitochondrion</keyword>
<feature type="transmembrane region" description="Helical" evidence="17">
    <location>
        <begin position="47"/>
        <end position="70"/>
    </location>
</feature>
<evidence type="ECO:0000256" key="15">
    <source>
        <dbReference type="ARBA" id="ARBA00023136"/>
    </source>
</evidence>
<dbReference type="Pfam" id="PF00361">
    <property type="entry name" value="Proton_antipo_M"/>
    <property type="match status" value="1"/>
</dbReference>
<protein>
    <recommendedName>
        <fullName evidence="5 17">NADH-ubiquinone oxidoreductase chain 4</fullName>
        <ecNumber evidence="4 17">7.1.1.2</ecNumber>
    </recommendedName>
</protein>
<comment type="function">
    <text evidence="1">Core subunit of the mitochondrial membrane respiratory chain NADH dehydrogenase (Complex I) that is believed to belong to the minimal assembly required for catalysis. Complex I functions in the transfer of electrons from NADH to the respiratory chain. The immediate electron acceptor for the enzyme is believed to be ubiquinone.</text>
</comment>
<dbReference type="GO" id="GO:0003954">
    <property type="term" value="F:NADH dehydrogenase activity"/>
    <property type="evidence" value="ECO:0007669"/>
    <property type="project" value="TreeGrafter"/>
</dbReference>
<keyword evidence="7 17" id="KW-0679">Respiratory chain</keyword>
<evidence type="ECO:0000256" key="6">
    <source>
        <dbReference type="ARBA" id="ARBA00022448"/>
    </source>
</evidence>
<evidence type="ECO:0000256" key="4">
    <source>
        <dbReference type="ARBA" id="ARBA00012944"/>
    </source>
</evidence>
<geneLocation type="mitochondrion" evidence="20"/>
<dbReference type="Pfam" id="PF01059">
    <property type="entry name" value="Oxidored_q5_N"/>
    <property type="match status" value="1"/>
</dbReference>
<dbReference type="InterPro" id="IPR001750">
    <property type="entry name" value="ND/Mrp_TM"/>
</dbReference>
<dbReference type="GeneID" id="54604343"/>
<feature type="transmembrane region" description="Helical" evidence="17">
    <location>
        <begin position="273"/>
        <end position="296"/>
    </location>
</feature>
<dbReference type="RefSeq" id="YP_009764372.1">
    <property type="nucleotide sequence ID" value="NC_047307.1"/>
</dbReference>
<feature type="transmembrane region" description="Helical" evidence="17">
    <location>
        <begin position="142"/>
        <end position="161"/>
    </location>
</feature>
<dbReference type="PANTHER" id="PTHR43507:SF20">
    <property type="entry name" value="NADH-UBIQUINONE OXIDOREDUCTASE CHAIN 4"/>
    <property type="match status" value="1"/>
</dbReference>
<keyword evidence="11 17" id="KW-1133">Transmembrane helix</keyword>
<feature type="domain" description="NADH:quinone oxidoreductase/Mrp antiporter transmembrane" evidence="18">
    <location>
        <begin position="105"/>
        <end position="389"/>
    </location>
</feature>
<proteinExistence type="inferred from homology"/>
<evidence type="ECO:0000313" key="20">
    <source>
        <dbReference type="EMBL" id="QIS92010.1"/>
    </source>
</evidence>
<dbReference type="GO" id="GO:0008137">
    <property type="term" value="F:NADH dehydrogenase (ubiquinone) activity"/>
    <property type="evidence" value="ECO:0007669"/>
    <property type="project" value="UniProtKB-UniRule"/>
</dbReference>
<comment type="catalytic activity">
    <reaction evidence="16 17">
        <text>a ubiquinone + NADH + 5 H(+)(in) = a ubiquinol + NAD(+) + 4 H(+)(out)</text>
        <dbReference type="Rhea" id="RHEA:29091"/>
        <dbReference type="Rhea" id="RHEA-COMP:9565"/>
        <dbReference type="Rhea" id="RHEA-COMP:9566"/>
        <dbReference type="ChEBI" id="CHEBI:15378"/>
        <dbReference type="ChEBI" id="CHEBI:16389"/>
        <dbReference type="ChEBI" id="CHEBI:17976"/>
        <dbReference type="ChEBI" id="CHEBI:57540"/>
        <dbReference type="ChEBI" id="CHEBI:57945"/>
        <dbReference type="EC" id="7.1.1.2"/>
    </reaction>
</comment>
<evidence type="ECO:0000256" key="17">
    <source>
        <dbReference type="RuleBase" id="RU003297"/>
    </source>
</evidence>
<evidence type="ECO:0000256" key="5">
    <source>
        <dbReference type="ARBA" id="ARBA00021006"/>
    </source>
</evidence>
<comment type="subcellular location">
    <subcellularLocation>
        <location evidence="2 17">Mitochondrion membrane</location>
        <topology evidence="2 17">Multi-pass membrane protein</topology>
    </subcellularLocation>
</comment>
<keyword evidence="6 17" id="KW-0813">Transport</keyword>
<dbReference type="GO" id="GO:0048039">
    <property type="term" value="F:ubiquinone binding"/>
    <property type="evidence" value="ECO:0007669"/>
    <property type="project" value="TreeGrafter"/>
</dbReference>
<dbReference type="GO" id="GO:0031966">
    <property type="term" value="C:mitochondrial membrane"/>
    <property type="evidence" value="ECO:0007669"/>
    <property type="project" value="UniProtKB-SubCell"/>
</dbReference>
<evidence type="ECO:0000256" key="14">
    <source>
        <dbReference type="ARBA" id="ARBA00023128"/>
    </source>
</evidence>
<keyword evidence="12 17" id="KW-0520">NAD</keyword>
<evidence type="ECO:0000256" key="9">
    <source>
        <dbReference type="ARBA" id="ARBA00022967"/>
    </source>
</evidence>
<gene>
    <name evidence="20" type="primary">ND4</name>
</gene>
<feature type="transmembrane region" description="Helical" evidence="17">
    <location>
        <begin position="108"/>
        <end position="130"/>
    </location>
</feature>
<evidence type="ECO:0000256" key="1">
    <source>
        <dbReference type="ARBA" id="ARBA00003257"/>
    </source>
</evidence>
<dbReference type="PANTHER" id="PTHR43507">
    <property type="entry name" value="NADH-UBIQUINONE OXIDOREDUCTASE CHAIN 4"/>
    <property type="match status" value="1"/>
</dbReference>
<evidence type="ECO:0000256" key="13">
    <source>
        <dbReference type="ARBA" id="ARBA00023075"/>
    </source>
</evidence>
<evidence type="ECO:0000256" key="8">
    <source>
        <dbReference type="ARBA" id="ARBA00022692"/>
    </source>
</evidence>
<reference evidence="20" key="1">
    <citation type="submission" date="2019-11" db="EMBL/GenBank/DDBJ databases">
        <title>The complete mitochondrial genome of the eusocial sponge-dwelling snapping shrimp Synalpheus microneptunus.</title>
        <authorList>
            <person name="Chak S.T.C."/>
            <person name="Barden P."/>
            <person name="Baeza J.A."/>
        </authorList>
    </citation>
    <scope>NUCLEOTIDE SEQUENCE</scope>
</reference>
<keyword evidence="10 17" id="KW-0249">Electron transport</keyword>
<accession>A0A6H0DRP3</accession>
<keyword evidence="8 17" id="KW-0812">Transmembrane</keyword>
<evidence type="ECO:0000256" key="11">
    <source>
        <dbReference type="ARBA" id="ARBA00022989"/>
    </source>
</evidence>